<dbReference type="InterPro" id="IPR029063">
    <property type="entry name" value="SAM-dependent_MTases_sf"/>
</dbReference>
<protein>
    <submittedName>
        <fullName evidence="16">Malonyl CoA-acyl carrier protein transacylase</fullName>
        <ecNumber evidence="16">2.3.1.39</ecNumber>
    </submittedName>
</protein>
<sequence length="5113" mass="571924">MGEELIVVSARTEEQLRVYLKSLRDYLSSQTSVSLADIAFTLQRGRESFDERFAVIVKTKSELLTLLIFYLKSGAASSSIFRGGKKESRYRLEVKPDEQKQLYENKDLRIAAAWWTNHIDINWEQLNQHPNARRISLPTYPFERKRCWVDSEALSQQNEPVETGELVANFYNKMTPYMKELLGTEDSHLIFSPLAEKIEGFSWLLIYNEPEKHPEHAALIASKQKEAKHILYHGIDFSKVHKVMDIGCGFATDLIDLSLAYPHITGDGFTIASNQAEEGANRVRKKGLDNRLRIVCKDSSKDPFPDCYDLFIGFEVFPHIEHKQRTFENIYRHINQDGRIILADCVANTVTEINMPKLAMFTSTAPQYSKILSDVGLKLIECVDISVEISNFLDDPQFESNFAYLCSVNPVIKQFEQEYRGWYSFGQGIKKKVLRYLLLTIGKAAPNETKEELLEFNQRQFDYPVFYKEASDRLPRAPEQPAQRKSVPPHSALLQTPSLEENLITTAGDEIDNKSLEKKLVEITSREMEMKPDDIDVTARFADYGVGSLQGVLLIDAINREFDLKLKIQVIYDYSSIRDLSQFIVTCYGKTLKIPTLKSDAPKEADKVTAQVTVKAPESNTPNKEAGKIPAQVVAKPSETNSTTDIAVIGMSGRFPGADNLSEFWENIRQGIDSITDVPPSRWDVQKYYDPDPQKPNCSNSKWGGFLRDVDKFDPLFFNISPVEAEVMDPQQRLFLETCWHTLEDAGYVGQRLKSVKCGVFAGVIYNDYKALLYKNGQIKSHGQVMLGNANSILASRVAYFLNLRGPVMTVDTACSSSLMAVHLACKSLRDGEADVMLVGGVTLYLSEQLYVEMSKAGMVSPTGKCRAFDDSADGIVVGEAVAVVALKPLNRAIADGDTIYGVIKGTGTNQDGKTNGITAPSGKSQSELELAVYQQYGVHPESISYIEAHGTGTKLGDPIEVEALTEAFRTYTAKKQYCALASVKSNIGHTSAAAGVVSLIKVLLSLRHKMIPPTLYVEKENTHNDFAESPFYINKTLRDWQPNYPYSRRAAINSFGFSGSNCHIVVEEYQEELTPSCPSWKKGEAVLIVLSARNKERLKEMAGNFCRYLDDANNVDLSRLAYTLQVGRLAMEERLSLIVSSSEELREKLRDYIEGRENQAHVYYGTIKGEVSSSIAEERVEKEILLDKLAKLWIGGGEIDWLALYPGSTLKIMSLPTYPFARERYWIPEELPTTGEAATATGEDKTQDEEDKDNPSGDRTTSTNLENFRKEIESYLKEILSKALKIPVAKIQASAPFERYGIDSVAILSLNQELEAHFGELPKTLFFERQNLSELTEYFIDHHQTSLLKNWEKVSNEKSGNGVETVKSFDSDIKKLDVVQPTVAVKTVSKQPNQQCQEIAIIGISGRYPQADNVETFWENLKTGKNCVTEIPRERWDYRQYYDPEKNKRGKSYCKWGGFINNVDRFDPLFFNIAPKEAQIMDPQERLFLQVSWETIEDSGYTRDKFQKEKVGVFVGALYLEYQLLGVEETAKGKPMFLGYSLSSIANRVSYFFNFSGPSLAVDTMCSSSLTAIHLACESIKRGDCDLALAGGVNLSLHPNKYLQLGQNGFASSDGRCRSFGEGGDGYVPGEGIGAILLKPLDKAIRDEDHIYAVIKGSSLNHGGKTNGYTVPNPNAQGALIKEVLEKANVNARTISYVEAHGTGTELGDPIEISGLIQAYQQDTKDTQFCSIGSAKANIGHLEAAAGIAALTKVVLQLKHKQLPPSIHSETVNPNIRFEQSPFYLQRKLDTWERPIIKEGDGEKTYPRRAGISSFGAGGANAHLILEEYADRNNGKPSAETNGQSVLILLSAKNENSLKEYARKLAEFIPGSPSSNAHPSLQSIAYTLQVGREAMEERLALIVFSLEELREKLLRYYQGLTESEYCYRGSLQTTDTEIETLLQGKIGESFVQQLLRDRELDKLAVLWTKGANIDWQFLYGESKPHRSSLPTYPFAQKRYWIPEVGMSQDAKSPVVSLHPLLDGFDVQASVGVGAVFYKTLSDTDWIVSDHRVKNQPVLPGVGILEIAIAAFSSVRPNEQYDVAKVLWLQPVIIPEKGKKINIVITQKDKEFGFEIRCGDTIHAQGEFVLAQEKEVPKEPPLSVEDIKTRCFRRTIDKLTHYTICREKGVEYGIQFQGLEQIWGNDEEAIGLLQLPAACESDFKRYQLHPTIVDSALQVIGGLFDALQTRSGQPMLPYAVEKVERIRPLPTRGYAYVKILGKSRYNVVLADERGQVCLKLSDVVLRKLKDPLAEFFYAPSWRLEDNNQSPLPNLTEESCLLVYPLSCLPLADAITSAHSSHKCFRVQLGLASGRLGENLWEVKADDPLAWNHCIPALMEKVGSSPLTIYFLSGNQTQWGDDNLEVLEESQLQGIVSLFRLFKGIISHNFTNPLCLKVLTNRAYQIKSEEAINPLTASLQGFTSSLAREYPQLEVSCLDIDLDDFATEATEEKRQTWVAPILTEPPHPQGEVVALRRGRRYVRTLLPINLPSVPKMPFRTKGVYFILGGAGGIGLELCRYLTEAVQAKVILVGRSELDAQKKETIRTIESKGGNILYLKADATDLDSMKKAVAEARTRYGKIHGVFHSAIILKDKTLENMDESTLRMALDIKVRGSVILHKIFHEESLDFMLFFSSAIAFSGNAGQANYAAGCTFKDAYAHSLAKKKGFPVKVINWGYWGTVGIVASEDFNKKLAAGGLYSIQPEQGMESITRVLSHPLNQVMPINANEKFLAGINVDFSQELSFSPEETPPLLNTLIDRTLGGFHESEITKQCFVEIDHLGLHLTLLCFHKAGIFRNAYEEYDKEQLRTRLSIIPDYWRLFDELLNILSRAGWIWIQGQKIVSATAVETASVREAIRLVEEEKNQLLSFYPDMKTHINLVWVCMNACLDVLRGEIPGTDVMFPNSSMERVEGIYKGNAQVDHYNQCVASNVAAYLRHHIPKLGKNGKIKILEVGAGTGSTSTMVFDAVRAYGEHLSYIYTDISPGLINYGRKAFGADNPFVDFKILDIEKDVKTQGYELSDFDIVIATNVFHATRRINNTLRHAKALLKTNGWLIINEGVKNLNFLTYTFGLLKGWWLYDDEEGRLAGGPTLSLAMWREVLHEEGFRSILSLNESSQGRWDFGQDVIIAESNGIIRRDRKSTATTTITKASPVKSRSPVIQQAKPERARKATDLKTYIEEKIAENLVQALDVSPEDINIKKPLSDYGVDSITGVDLINRINKTLKLQLRTTALFDHANIEGFSNAILDEYSTQIKALLESELSEPPESSVPPEPVESPESLQSEEAVKFPEPSEASIPVSRKTWETVDSLKVNNTQVEKIEEERSPSPYQAVFVTKPGSPEDLEIRAIQATVLGEGEIEIEVRAFSLNFADVLCLRGLYPNLPPYPFTPGSEVSGVVLRTGAKVRRFQPGDEVIAVMGTSMGGHSGLVVVREENAVKKPSGLTHEEACSFPVAFLTMNHAFNLANVKPGEKVLIQTAAGGVGLIGVQLATLKGAEIYATAGSPAKLEYLRKKGVHNLINYRTEDFTQRILEMTNGQGVDVVFNTLSDEAIQKGLNLLAPGGRYIEIAMAGLKNSRQLDLSHLVDNQTFQSIDMSRLYTKQPKLLTQHLAVMAQVLAERKIVPTLSHSFSFDRIRDAYYCLQQRENIGKVVVTVPPKTKQFISTPPKQKQSVSPIAVIGMSGRFPGASIVEEFWNNLANGKDSITDVPSERWDINAYYDSNPQHLDKTYCKWGGFLTDIDKFDALFFKLSGREAELTDPQQRLFLEEAWKALEDAGYANASISNTKCGVFVGADPGDYRIKMREAGVPCEPQSFWGNAGSLIAARISYFLNLKGPSITVDTACSSSLVAIHLGCQSILQGESDMVIAGGVYIGTTPHFHIVASNARMLAPDGKCKTFDERADGFVPGEGVGAVVLKSLEAACRDGDHIYGVILGSGCNQDGRTYGITAPSVASQCELEQSVYQNANLDPATIGYIEAHGTGTKLGDPIEIDALTKAFRAYTDKKRYCAIGSVKSNIGHAATAAGIVGFIKVLLCLKHRKLVPSLNFEKSNEHIDFENSPFYVNTELKDWFVGEGEMRRAAISSFGFSGTNAHIVVEEYVEEDEKQYTGTKKEGEALILLSAKNQERLKEVARNLYRFMLNAPSYALSDIAYTLQVGREAMEKRVAFTVDTKDILKQKLLDFLADRTNDGNFYLSEVKEAEVKSSAVSSVDLLTALNNRELEKLASWWVSGITLDWAQLPRAVKPKRVPLPTYPFSKDCYWFDSSISVEVSQPGKEALHEMGMKNEPPRRQERQELDFLSEREEEIVAQICNVRDYIFKKVLRSTELLLAQHTIDSKPVFPAVGFLEMVLTNLKQIVPGKVAVLQDLFWLTPLYVLDEYPVQLVVEVEQDTFQYRVLGDAGDENTVYCRGYGYWTQALEAPWVLDINRLKDAMLKQELPKEPYRSLETNQVVGTLYQGATEAWAAGREALIAIDIPIQQNAEYLFHPATFVAALLACRWIDSSQQGGGIPFFVQKVERWDDAEQPAYVYVVQGAQQELNVQILDRRGQVAVRYSGIKLKTLKKVNLEKLLYVPVWQRLAYRNTTSEERDTDGTTLLIYHEENASEAENLLKIYREQKHEILSVCLPYAENYQFDYLGNQLKQLTSPLSNICFLATSNETFLLSQNGSQKTIREPWYVMCLLALVRRLEQLGYAEMPLQWTLLTNGAYALQEEERVDPYASVIVGLVTSLAQEHVHWQVNLYDRQNSLSSGSAGGSLVPPLLAQNGDRQTLNVIVERNGSTYVRKLEQLDLPHPVRSCLRHKGVYVLAGGAGHVGSLLTQYLVQTYQAEVIWLGRRERDERIDSKIEAIAALGSRPRYMSVKTWSEEETRAVFNEIKQEKKNINGVFNLVMVPQGLPMRNLSEEQFRAGSFDGKVKSALALYSVLKNEPLDFLVFFSSMQSFAQRLKFMSANMSSYIAGCMFQDAFAREMNRQVAYPVKTINWGYWSRKQPADFESKHEQYEAYLRKKGIYSLSAEEGMESLERILAHESEQVVVTKASDEILKNLGVSVMKNTLIAALPDRSSMLNRLLIEADQF</sequence>
<dbReference type="InterPro" id="IPR020843">
    <property type="entry name" value="ER"/>
</dbReference>
<feature type="domain" description="Ketosynthase family 3 (KS3)" evidence="14">
    <location>
        <begin position="643"/>
        <end position="1069"/>
    </location>
</feature>
<feature type="region of interest" description="Disordered" evidence="12">
    <location>
        <begin position="3301"/>
        <end position="3334"/>
    </location>
</feature>
<dbReference type="GO" id="GO:0006633">
    <property type="term" value="P:fatty acid biosynthetic process"/>
    <property type="evidence" value="ECO:0007669"/>
    <property type="project" value="InterPro"/>
</dbReference>
<evidence type="ECO:0000256" key="6">
    <source>
        <dbReference type="ARBA" id="ARBA00022679"/>
    </source>
</evidence>
<dbReference type="PANTHER" id="PTHR43775">
    <property type="entry name" value="FATTY ACID SYNTHASE"/>
    <property type="match status" value="1"/>
</dbReference>
<feature type="domain" description="Carrier" evidence="13">
    <location>
        <begin position="3216"/>
        <end position="3290"/>
    </location>
</feature>
<dbReference type="Pfam" id="PF00107">
    <property type="entry name" value="ADH_zinc_N"/>
    <property type="match status" value="1"/>
</dbReference>
<evidence type="ECO:0000256" key="1">
    <source>
        <dbReference type="ARBA" id="ARBA00004496"/>
    </source>
</evidence>
<dbReference type="Gene3D" id="1.10.1200.10">
    <property type="entry name" value="ACP-like"/>
    <property type="match status" value="3"/>
</dbReference>
<dbReference type="Pfam" id="PF21394">
    <property type="entry name" value="Beta-ketacyl_N"/>
    <property type="match status" value="1"/>
</dbReference>
<dbReference type="SUPFAM" id="SSF50129">
    <property type="entry name" value="GroES-like"/>
    <property type="match status" value="1"/>
</dbReference>
<dbReference type="PROSITE" id="PS00606">
    <property type="entry name" value="KS3_1"/>
    <property type="match status" value="2"/>
</dbReference>
<dbReference type="InterPro" id="IPR018201">
    <property type="entry name" value="Ketoacyl_synth_AS"/>
</dbReference>
<evidence type="ECO:0000259" key="13">
    <source>
        <dbReference type="PROSITE" id="PS50075"/>
    </source>
</evidence>
<feature type="active site" description="Proton donor; for dehydratase activity" evidence="11">
    <location>
        <position position="2214"/>
    </location>
</feature>
<organism evidence="16">
    <name type="scientific">Scytonema sp. PCC 10023</name>
    <dbReference type="NCBI Taxonomy" id="1680591"/>
    <lineage>
        <taxon>Bacteria</taxon>
        <taxon>Bacillati</taxon>
        <taxon>Cyanobacteriota</taxon>
        <taxon>Cyanophyceae</taxon>
        <taxon>Nostocales</taxon>
        <taxon>Scytonemataceae</taxon>
        <taxon>Scytonema</taxon>
    </lineage>
</organism>
<keyword evidence="9" id="KW-0511">Multifunctional enzyme</keyword>
<feature type="domain" description="Ketosynthase family 3 (KS3)" evidence="14">
    <location>
        <begin position="1397"/>
        <end position="1829"/>
    </location>
</feature>
<reference evidence="16" key="1">
    <citation type="submission" date="2015-05" db="EMBL/GenBank/DDBJ databases">
        <title>Metabolic and evolutionary origin of actin-binding polyketides from diverse organisms.</title>
        <authorList>
            <person name="Ueoka R."/>
            <person name="Uria A.R."/>
            <person name="Reiter S."/>
            <person name="Mori T."/>
            <person name="Karbaum P."/>
            <person name="Peters E.E."/>
            <person name="Helfrich E.J.N."/>
            <person name="Morinaka B.I."/>
            <person name="Gugger M."/>
            <person name="Takeyama H."/>
            <person name="Matsunaga S."/>
            <person name="Piel J."/>
        </authorList>
    </citation>
    <scope>NUCLEOTIDE SEQUENCE</scope>
    <source>
        <strain evidence="16">PCC 10023</strain>
    </source>
</reference>
<dbReference type="InterPro" id="IPR013154">
    <property type="entry name" value="ADH-like_N"/>
</dbReference>
<evidence type="ECO:0000313" key="16">
    <source>
        <dbReference type="EMBL" id="AKQ22651.1"/>
    </source>
</evidence>
<keyword evidence="8" id="KW-0521">NADP</keyword>
<dbReference type="Gene3D" id="3.40.50.150">
    <property type="entry name" value="Vaccinia Virus protein VP39"/>
    <property type="match status" value="2"/>
</dbReference>
<dbReference type="GO" id="GO:0004314">
    <property type="term" value="F:[acyl-carrier-protein] S-malonyltransferase activity"/>
    <property type="evidence" value="ECO:0007669"/>
    <property type="project" value="UniProtKB-EC"/>
</dbReference>
<evidence type="ECO:0000259" key="14">
    <source>
        <dbReference type="PROSITE" id="PS52004"/>
    </source>
</evidence>
<evidence type="ECO:0000256" key="7">
    <source>
        <dbReference type="ARBA" id="ARBA00022737"/>
    </source>
</evidence>
<evidence type="ECO:0000256" key="11">
    <source>
        <dbReference type="PROSITE-ProRule" id="PRU01363"/>
    </source>
</evidence>
<feature type="region of interest" description="Disordered" evidence="12">
    <location>
        <begin position="1236"/>
        <end position="1265"/>
    </location>
</feature>
<evidence type="ECO:0000256" key="10">
    <source>
        <dbReference type="ARBA" id="ARBA00023315"/>
    </source>
</evidence>
<dbReference type="SUPFAM" id="SSF47336">
    <property type="entry name" value="ACP-like"/>
    <property type="match status" value="3"/>
</dbReference>
<dbReference type="SMART" id="SM00823">
    <property type="entry name" value="PKS_PP"/>
    <property type="match status" value="3"/>
</dbReference>
<evidence type="ECO:0000256" key="8">
    <source>
        <dbReference type="ARBA" id="ARBA00022857"/>
    </source>
</evidence>
<dbReference type="Gene3D" id="3.10.129.110">
    <property type="entry name" value="Polyketide synthase dehydratase"/>
    <property type="match status" value="2"/>
</dbReference>
<dbReference type="InterPro" id="IPR049490">
    <property type="entry name" value="C883_1060-like_KR_N"/>
</dbReference>
<dbReference type="InterPro" id="IPR050091">
    <property type="entry name" value="PKS_NRPS_Biosynth_Enz"/>
</dbReference>
<feature type="region of interest" description="N-terminal hotdog fold" evidence="11">
    <location>
        <begin position="2019"/>
        <end position="2135"/>
    </location>
</feature>
<feature type="active site" description="Proton acceptor; for dehydratase activity" evidence="11">
    <location>
        <position position="2051"/>
    </location>
</feature>
<dbReference type="Pfam" id="PF00550">
    <property type="entry name" value="PP-binding"/>
    <property type="match status" value="3"/>
</dbReference>
<evidence type="ECO:0000256" key="2">
    <source>
        <dbReference type="ARBA" id="ARBA00004792"/>
    </source>
</evidence>
<dbReference type="SMART" id="SM01294">
    <property type="entry name" value="PKS_PP_betabranch"/>
    <property type="match status" value="2"/>
</dbReference>
<dbReference type="Pfam" id="PF14765">
    <property type="entry name" value="PS-DH"/>
    <property type="match status" value="2"/>
</dbReference>
<dbReference type="GO" id="GO:0016491">
    <property type="term" value="F:oxidoreductase activity"/>
    <property type="evidence" value="ECO:0007669"/>
    <property type="project" value="InterPro"/>
</dbReference>
<dbReference type="GO" id="GO:0005886">
    <property type="term" value="C:plasma membrane"/>
    <property type="evidence" value="ECO:0007669"/>
    <property type="project" value="TreeGrafter"/>
</dbReference>
<feature type="region of interest" description="C-terminal hotdog fold" evidence="11">
    <location>
        <begin position="2152"/>
        <end position="2294"/>
    </location>
</feature>
<dbReference type="InterPro" id="IPR036291">
    <property type="entry name" value="NAD(P)-bd_dom_sf"/>
</dbReference>
<evidence type="ECO:0000256" key="3">
    <source>
        <dbReference type="ARBA" id="ARBA00022450"/>
    </source>
</evidence>
<dbReference type="InterPro" id="IPR054514">
    <property type="entry name" value="RhiE-like_linker"/>
</dbReference>
<dbReference type="SMART" id="SM00828">
    <property type="entry name" value="PKS_MT"/>
    <property type="match status" value="1"/>
</dbReference>
<feature type="domain" description="PKS/mFAS DH" evidence="15">
    <location>
        <begin position="4334"/>
        <end position="4605"/>
    </location>
</feature>
<dbReference type="SUPFAM" id="SSF51735">
    <property type="entry name" value="NAD(P)-binding Rossmann-fold domains"/>
    <property type="match status" value="5"/>
</dbReference>
<comment type="subcellular location">
    <subcellularLocation>
        <location evidence="1">Cytoplasm</location>
    </subcellularLocation>
</comment>
<keyword evidence="5" id="KW-0597">Phosphoprotein</keyword>
<name>A0A0K0PD94_9CYAN</name>
<dbReference type="PROSITE" id="PS52004">
    <property type="entry name" value="KS3_2"/>
    <property type="match status" value="3"/>
</dbReference>
<dbReference type="GO" id="GO:0004312">
    <property type="term" value="F:fatty acid synthase activity"/>
    <property type="evidence" value="ECO:0007669"/>
    <property type="project" value="TreeGrafter"/>
</dbReference>
<dbReference type="SMART" id="SM00826">
    <property type="entry name" value="PKS_DH"/>
    <property type="match status" value="1"/>
</dbReference>
<dbReference type="Pfam" id="PF08659">
    <property type="entry name" value="KR"/>
    <property type="match status" value="2"/>
</dbReference>
<dbReference type="InterPro" id="IPR020806">
    <property type="entry name" value="PKS_PP-bd"/>
</dbReference>
<dbReference type="Pfam" id="PF22621">
    <property type="entry name" value="CurL-like_PKS_C"/>
    <property type="match status" value="1"/>
</dbReference>
<dbReference type="SMART" id="SM00829">
    <property type="entry name" value="PKS_ER"/>
    <property type="match status" value="1"/>
</dbReference>
<comment type="caution">
    <text evidence="11">Lacks conserved residue(s) required for the propagation of feature annotation.</text>
</comment>
<dbReference type="Pfam" id="PF00109">
    <property type="entry name" value="ketoacyl-synt"/>
    <property type="match status" value="3"/>
</dbReference>
<feature type="domain" description="Ketosynthase family 3 (KS3)" evidence="14">
    <location>
        <begin position="3711"/>
        <end position="4136"/>
    </location>
</feature>
<dbReference type="GO" id="GO:0005737">
    <property type="term" value="C:cytoplasm"/>
    <property type="evidence" value="ECO:0007669"/>
    <property type="project" value="UniProtKB-SubCell"/>
</dbReference>
<dbReference type="Pfam" id="PF08240">
    <property type="entry name" value="ADH_N"/>
    <property type="match status" value="1"/>
</dbReference>
<dbReference type="InterPro" id="IPR011032">
    <property type="entry name" value="GroES-like_sf"/>
</dbReference>
<proteinExistence type="predicted"/>
<dbReference type="Pfam" id="PF21089">
    <property type="entry name" value="PKS_DH_N"/>
    <property type="match status" value="2"/>
</dbReference>
<keyword evidence="7" id="KW-0677">Repeat</keyword>
<dbReference type="Gene3D" id="3.40.47.10">
    <property type="match status" value="3"/>
</dbReference>
<dbReference type="CDD" id="cd08953">
    <property type="entry name" value="KR_2_SDR_x"/>
    <property type="match status" value="2"/>
</dbReference>
<dbReference type="SUPFAM" id="SSF53335">
    <property type="entry name" value="S-adenosyl-L-methionine-dependent methyltransferases"/>
    <property type="match status" value="2"/>
</dbReference>
<dbReference type="GO" id="GO:0004315">
    <property type="term" value="F:3-oxoacyl-[acyl-carrier-protein] synthase activity"/>
    <property type="evidence" value="ECO:0007669"/>
    <property type="project" value="InterPro"/>
</dbReference>
<feature type="region of interest" description="C-terminal hotdog fold" evidence="11">
    <location>
        <begin position="4472"/>
        <end position="4605"/>
    </location>
</feature>
<dbReference type="InterPro" id="IPR049900">
    <property type="entry name" value="PKS_mFAS_DH"/>
</dbReference>
<dbReference type="Pfam" id="PF02801">
    <property type="entry name" value="Ketoacyl-synt_C"/>
    <property type="match status" value="3"/>
</dbReference>
<dbReference type="CDD" id="cd00833">
    <property type="entry name" value="PKS"/>
    <property type="match status" value="3"/>
</dbReference>
<feature type="domain" description="PKS/mFAS DH" evidence="15">
    <location>
        <begin position="2019"/>
        <end position="2294"/>
    </location>
</feature>
<dbReference type="InterPro" id="IPR013149">
    <property type="entry name" value="ADH-like_C"/>
</dbReference>
<comment type="pathway">
    <text evidence="2">Antibiotic biosynthesis.</text>
</comment>
<dbReference type="InterPro" id="IPR006162">
    <property type="entry name" value="Ppantetheine_attach_site"/>
</dbReference>
<keyword evidence="3" id="KW-0596">Phosphopantetheine</keyword>
<feature type="domain" description="Carrier" evidence="13">
    <location>
        <begin position="1271"/>
        <end position="1344"/>
    </location>
</feature>
<dbReference type="Pfam" id="PF22336">
    <property type="entry name" value="RhiE-like_linker"/>
    <property type="match status" value="3"/>
</dbReference>
<evidence type="ECO:0000256" key="12">
    <source>
        <dbReference type="SAM" id="MobiDB-lite"/>
    </source>
</evidence>
<dbReference type="Gene3D" id="3.90.180.10">
    <property type="entry name" value="Medium-chain alcohol dehydrogenases, catalytic domain"/>
    <property type="match status" value="1"/>
</dbReference>
<dbReference type="InterPro" id="IPR020807">
    <property type="entry name" value="PKS_DH"/>
</dbReference>
<evidence type="ECO:0000256" key="5">
    <source>
        <dbReference type="ARBA" id="ARBA00022553"/>
    </source>
</evidence>
<dbReference type="InterPro" id="IPR057326">
    <property type="entry name" value="KR_dom"/>
</dbReference>
<dbReference type="Gene3D" id="1.10.1240.100">
    <property type="match status" value="3"/>
</dbReference>
<dbReference type="Pfam" id="PF08242">
    <property type="entry name" value="Methyltransf_12"/>
    <property type="match status" value="2"/>
</dbReference>
<dbReference type="InterPro" id="IPR036736">
    <property type="entry name" value="ACP-like_sf"/>
</dbReference>
<dbReference type="SUPFAM" id="SSF53901">
    <property type="entry name" value="Thiolase-like"/>
    <property type="match status" value="3"/>
</dbReference>
<keyword evidence="4" id="KW-0963">Cytoplasm</keyword>
<dbReference type="PANTHER" id="PTHR43775:SF37">
    <property type="entry name" value="SI:DKEY-61P9.11"/>
    <property type="match status" value="1"/>
</dbReference>
<dbReference type="PROSITE" id="PS52019">
    <property type="entry name" value="PKS_MFAS_DH"/>
    <property type="match status" value="2"/>
</dbReference>
<dbReference type="PROSITE" id="PS50075">
    <property type="entry name" value="CARRIER"/>
    <property type="match status" value="3"/>
</dbReference>
<dbReference type="InterPro" id="IPR042104">
    <property type="entry name" value="PKS_dehydratase_sf"/>
</dbReference>
<evidence type="ECO:0000256" key="9">
    <source>
        <dbReference type="ARBA" id="ARBA00023268"/>
    </source>
</evidence>
<dbReference type="InterPro" id="IPR009081">
    <property type="entry name" value="PP-bd_ACP"/>
</dbReference>
<dbReference type="CDD" id="cd02440">
    <property type="entry name" value="AdoMet_MTases"/>
    <property type="match status" value="2"/>
</dbReference>
<dbReference type="InterPro" id="IPR013217">
    <property type="entry name" value="Methyltransf_12"/>
</dbReference>
<dbReference type="InterPro" id="IPR020803">
    <property type="entry name" value="MeTfrase_dom"/>
</dbReference>
<dbReference type="PROSITE" id="PS00012">
    <property type="entry name" value="PHOSPHOPANTETHEINE"/>
    <property type="match status" value="1"/>
</dbReference>
<feature type="region of interest" description="N-terminal hotdog fold" evidence="11">
    <location>
        <begin position="4334"/>
        <end position="4457"/>
    </location>
</feature>
<dbReference type="SMART" id="SM00822">
    <property type="entry name" value="PKS_KR"/>
    <property type="match status" value="2"/>
</dbReference>
<dbReference type="InterPro" id="IPR049551">
    <property type="entry name" value="PKS_DH_C"/>
</dbReference>
<dbReference type="FunFam" id="3.40.47.10:FF:000019">
    <property type="entry name" value="Polyketide synthase type I"/>
    <property type="match status" value="3"/>
</dbReference>
<dbReference type="InterPro" id="IPR014031">
    <property type="entry name" value="Ketoacyl_synth_C"/>
</dbReference>
<keyword evidence="6 16" id="KW-0808">Transferase</keyword>
<accession>A0A0K0PD94</accession>
<dbReference type="Gene3D" id="3.30.70.3290">
    <property type="match status" value="1"/>
</dbReference>
<evidence type="ECO:0000259" key="15">
    <source>
        <dbReference type="PROSITE" id="PS52019"/>
    </source>
</evidence>
<dbReference type="InterPro" id="IPR016039">
    <property type="entry name" value="Thiolase-like"/>
</dbReference>
<dbReference type="InterPro" id="IPR020841">
    <property type="entry name" value="PKS_Beta-ketoAc_synthase_dom"/>
</dbReference>
<keyword evidence="10 16" id="KW-0012">Acyltransferase</keyword>
<dbReference type="GO" id="GO:0031177">
    <property type="term" value="F:phosphopantetheine binding"/>
    <property type="evidence" value="ECO:0007669"/>
    <property type="project" value="InterPro"/>
</dbReference>
<feature type="domain" description="Carrier" evidence="13">
    <location>
        <begin position="511"/>
        <end position="588"/>
    </location>
</feature>
<dbReference type="InterPro" id="IPR014030">
    <property type="entry name" value="Ketoacyl_synth_N"/>
</dbReference>
<dbReference type="InterPro" id="IPR013968">
    <property type="entry name" value="PKS_KR"/>
</dbReference>
<evidence type="ECO:0000256" key="4">
    <source>
        <dbReference type="ARBA" id="ARBA00022490"/>
    </source>
</evidence>
<dbReference type="GO" id="GO:0071770">
    <property type="term" value="P:DIM/DIP cell wall layer assembly"/>
    <property type="evidence" value="ECO:0007669"/>
    <property type="project" value="TreeGrafter"/>
</dbReference>
<dbReference type="EC" id="2.3.1.39" evidence="16"/>
<dbReference type="SMART" id="SM00825">
    <property type="entry name" value="PKS_KS"/>
    <property type="match status" value="3"/>
</dbReference>
<dbReference type="EMBL" id="KR857271">
    <property type="protein sequence ID" value="AKQ22651.1"/>
    <property type="molecule type" value="Genomic_DNA"/>
</dbReference>
<dbReference type="InterPro" id="IPR049552">
    <property type="entry name" value="PKS_DH_N"/>
</dbReference>
<dbReference type="Gene3D" id="3.40.50.720">
    <property type="entry name" value="NAD(P)-binding Rossmann-like Domain"/>
    <property type="match status" value="3"/>
</dbReference>